<dbReference type="InterPro" id="IPR051929">
    <property type="entry name" value="VirAsm_ModProt"/>
</dbReference>
<dbReference type="SMART" id="SM00232">
    <property type="entry name" value="JAB_MPN"/>
    <property type="match status" value="1"/>
</dbReference>
<dbReference type="Pfam" id="PF14464">
    <property type="entry name" value="Prok-JAB"/>
    <property type="match status" value="1"/>
</dbReference>
<keyword evidence="8" id="KW-1185">Reference proteome</keyword>
<reference evidence="8" key="1">
    <citation type="journal article" date="2019" name="Int. J. Syst. Evol. Microbiol.">
        <title>The Global Catalogue of Microorganisms (GCM) 10K type strain sequencing project: providing services to taxonomists for standard genome sequencing and annotation.</title>
        <authorList>
            <consortium name="The Broad Institute Genomics Platform"/>
            <consortium name="The Broad Institute Genome Sequencing Center for Infectious Disease"/>
            <person name="Wu L."/>
            <person name="Ma J."/>
        </authorList>
    </citation>
    <scope>NUCLEOTIDE SEQUENCE [LARGE SCALE GENOMIC DNA]</scope>
    <source>
        <strain evidence="8">JCM 31486</strain>
    </source>
</reference>
<keyword evidence="4" id="KW-0862">Zinc</keyword>
<dbReference type="PANTHER" id="PTHR34858">
    <property type="entry name" value="CYSO-CYSTEINE PEPTIDASE"/>
    <property type="match status" value="1"/>
</dbReference>
<evidence type="ECO:0000313" key="7">
    <source>
        <dbReference type="EMBL" id="MFD1049760.1"/>
    </source>
</evidence>
<keyword evidence="3" id="KW-0378">Hydrolase</keyword>
<dbReference type="InterPro" id="IPR000555">
    <property type="entry name" value="JAMM/MPN+_dom"/>
</dbReference>
<gene>
    <name evidence="7" type="ORF">ACFQ1S_31635</name>
</gene>
<dbReference type="Proteomes" id="UP001597045">
    <property type="component" value="Unassembled WGS sequence"/>
</dbReference>
<proteinExistence type="predicted"/>
<keyword evidence="5" id="KW-0482">Metalloprotease</keyword>
<evidence type="ECO:0000256" key="2">
    <source>
        <dbReference type="ARBA" id="ARBA00022723"/>
    </source>
</evidence>
<dbReference type="Gene3D" id="3.40.140.10">
    <property type="entry name" value="Cytidine Deaminase, domain 2"/>
    <property type="match status" value="1"/>
</dbReference>
<dbReference type="InterPro" id="IPR028090">
    <property type="entry name" value="JAB_dom_prok"/>
</dbReference>
<comment type="caution">
    <text evidence="7">The sequence shown here is derived from an EMBL/GenBank/DDBJ whole genome shotgun (WGS) entry which is preliminary data.</text>
</comment>
<evidence type="ECO:0000256" key="3">
    <source>
        <dbReference type="ARBA" id="ARBA00022801"/>
    </source>
</evidence>
<organism evidence="7 8">
    <name type="scientific">Kibdelosporangium lantanae</name>
    <dbReference type="NCBI Taxonomy" id="1497396"/>
    <lineage>
        <taxon>Bacteria</taxon>
        <taxon>Bacillati</taxon>
        <taxon>Actinomycetota</taxon>
        <taxon>Actinomycetes</taxon>
        <taxon>Pseudonocardiales</taxon>
        <taxon>Pseudonocardiaceae</taxon>
        <taxon>Kibdelosporangium</taxon>
    </lineage>
</organism>
<keyword evidence="1" id="KW-0645">Protease</keyword>
<dbReference type="SUPFAM" id="SSF102712">
    <property type="entry name" value="JAB1/MPN domain"/>
    <property type="match status" value="1"/>
</dbReference>
<dbReference type="PANTHER" id="PTHR34858:SF1">
    <property type="entry name" value="CYSO-CYSTEINE PEPTIDASE"/>
    <property type="match status" value="1"/>
</dbReference>
<feature type="domain" description="JAB1/MPN/MOV34 metalloenzyme" evidence="6">
    <location>
        <begin position="129"/>
        <end position="262"/>
    </location>
</feature>
<keyword evidence="2" id="KW-0479">Metal-binding</keyword>
<name>A0ABW3MJZ7_9PSEU</name>
<evidence type="ECO:0000259" key="6">
    <source>
        <dbReference type="SMART" id="SM00232"/>
    </source>
</evidence>
<evidence type="ECO:0000256" key="4">
    <source>
        <dbReference type="ARBA" id="ARBA00022833"/>
    </source>
</evidence>
<evidence type="ECO:0000256" key="1">
    <source>
        <dbReference type="ARBA" id="ARBA00022670"/>
    </source>
</evidence>
<accession>A0ABW3MJZ7</accession>
<dbReference type="EMBL" id="JBHTIS010002384">
    <property type="protein sequence ID" value="MFD1049760.1"/>
    <property type="molecule type" value="Genomic_DNA"/>
</dbReference>
<evidence type="ECO:0000256" key="5">
    <source>
        <dbReference type="ARBA" id="ARBA00023049"/>
    </source>
</evidence>
<protein>
    <submittedName>
        <fullName evidence="7">Mov34/MPN/PAD-1 family protein</fullName>
    </submittedName>
</protein>
<evidence type="ECO:0000313" key="8">
    <source>
        <dbReference type="Proteomes" id="UP001597045"/>
    </source>
</evidence>
<sequence>MAVPPGVTCPRGHRRGQEGRVLTVPQVQQDSNEPAAPNGDGGLVRVRLDISYDGTDFSGWARQPERVEPFGEVEPARVDVHLRTGWLRAVHRLQVRVHAHGVRLPRCQRFQPRPQEWCTSPTGPGRCAILTISHVLVDKIIEHARRERPNVACGFVVGPVGEDRPDRFIPMLNKANSPVVWEFDSAQMLQVYLEMDRYEEEPVVVYRSYEEARPGKVDVQFGDPNVRHQVVVSVADPEQPEFRSYVFEDGEIVEEEVVVERLTRQELRHRLRRRGW</sequence>